<keyword evidence="8 9" id="KW-0663">Pyridoxal phosphate</keyword>
<evidence type="ECO:0000256" key="2">
    <source>
        <dbReference type="ARBA" id="ARBA00004496"/>
    </source>
</evidence>
<dbReference type="InterPro" id="IPR001085">
    <property type="entry name" value="Ser_HO-MeTrfase"/>
</dbReference>
<organism evidence="12 13">
    <name type="scientific">Borrelia anserina BA2</name>
    <dbReference type="NCBI Taxonomy" id="1313293"/>
    <lineage>
        <taxon>Bacteria</taxon>
        <taxon>Pseudomonadati</taxon>
        <taxon>Spirochaetota</taxon>
        <taxon>Spirochaetia</taxon>
        <taxon>Spirochaetales</taxon>
        <taxon>Borreliaceae</taxon>
        <taxon>Borrelia</taxon>
    </lineage>
</organism>
<dbReference type="UniPathway" id="UPA00193"/>
<dbReference type="InterPro" id="IPR019798">
    <property type="entry name" value="Ser_HO-MeTrfase_PLP_BS"/>
</dbReference>
<keyword evidence="5 9" id="KW-0963">Cytoplasm</keyword>
<dbReference type="Proteomes" id="UP000019262">
    <property type="component" value="Chromosome"/>
</dbReference>
<accession>W5SN18</accession>
<evidence type="ECO:0000256" key="3">
    <source>
        <dbReference type="ARBA" id="ARBA00006376"/>
    </source>
</evidence>
<keyword evidence="6 9" id="KW-0554">One-carbon metabolism</keyword>
<comment type="caution">
    <text evidence="9">Lacks conserved residue(s) required for the propagation of feature annotation.</text>
</comment>
<feature type="modified residue" description="N6-(pyridoxal phosphate)lysine" evidence="9 10">
    <location>
        <position position="222"/>
    </location>
</feature>
<comment type="subcellular location">
    <subcellularLocation>
        <location evidence="2 9">Cytoplasm</location>
    </subcellularLocation>
</comment>
<dbReference type="PATRIC" id="fig|1313293.3.peg.620"/>
<comment type="function">
    <text evidence="9">Catalyzes the reversible interconversion of serine and glycine with tetrahydrofolate (THF) serving as the one-carbon carrier. This reaction serves as the major source of one-carbon groups required for the biosynthesis of purines, thymidylate, methionine, and other important biomolecules. Also exhibits THF-independent aldolase activity toward beta-hydroxyamino acids, producing glycine and aldehydes, via a retro-aldol mechanism.</text>
</comment>
<dbReference type="InterPro" id="IPR015421">
    <property type="entry name" value="PyrdxlP-dep_Trfase_major"/>
</dbReference>
<sequence length="418" mass="46053">MMVDRIVFDLIEKEFKRERDNIELIASENFVSEGVRQAVGSILTNKYAEGYPSKRYYGGCFVVDDIESLAISRAKELFGASYANVQPHSGSQANMSAIMALIKPGDRILGMELSHGGHLTHGSKVSFSGMFFDAYSYGVSKESEMIDYDDIMRIAKKCRPNLIIAGASSYSREIDFKKFREIADEVSAYLLCDVAHTAGLIVTGFHNSPIDVAHLTTSTTHKTLRGPRGGLILAGKESRMIINCNNKERTLEDAVNSCVFPGTQGGPLMHVIAGKAVAFREALMDDFKDYISRVISNTKAMAECFILEGFRIVSGGTDNHLFLVDLSILDITGVDAEKILESVNITLNKNTIPFDSRNPSVASGIRIGAAAITSRGLNRDDSVRVAYFIIRALKTKSNDELKKIKREVIEFISSFNMP</sequence>
<feature type="binding site" evidence="9">
    <location>
        <position position="113"/>
    </location>
    <ligand>
        <name>(6S)-5,6,7,8-tetrahydrofolate</name>
        <dbReference type="ChEBI" id="CHEBI:57453"/>
    </ligand>
</feature>
<dbReference type="PANTHER" id="PTHR11680:SF35">
    <property type="entry name" value="SERINE HYDROXYMETHYLTRANSFERASE 1"/>
    <property type="match status" value="1"/>
</dbReference>
<dbReference type="eggNOG" id="COG0112">
    <property type="taxonomic scope" value="Bacteria"/>
</dbReference>
<evidence type="ECO:0000256" key="5">
    <source>
        <dbReference type="ARBA" id="ARBA00022490"/>
    </source>
</evidence>
<dbReference type="Gene3D" id="3.40.640.10">
    <property type="entry name" value="Type I PLP-dependent aspartate aminotransferase-like (Major domain)"/>
    <property type="match status" value="1"/>
</dbReference>
<evidence type="ECO:0000256" key="9">
    <source>
        <dbReference type="HAMAP-Rule" id="MF_00051"/>
    </source>
</evidence>
<name>W5SN18_BORAN</name>
<keyword evidence="7 9" id="KW-0808">Transferase</keyword>
<comment type="cofactor">
    <cofactor evidence="1 9 10">
        <name>pyridoxal 5'-phosphate</name>
        <dbReference type="ChEBI" id="CHEBI:597326"/>
    </cofactor>
</comment>
<dbReference type="CDD" id="cd00378">
    <property type="entry name" value="SHMT"/>
    <property type="match status" value="1"/>
</dbReference>
<dbReference type="Gene3D" id="3.90.1150.10">
    <property type="entry name" value="Aspartate Aminotransferase, domain 1"/>
    <property type="match status" value="1"/>
</dbReference>
<dbReference type="FunFam" id="3.40.640.10:FF:000001">
    <property type="entry name" value="Serine hydroxymethyltransferase"/>
    <property type="match status" value="1"/>
</dbReference>
<dbReference type="SUPFAM" id="SSF53383">
    <property type="entry name" value="PLP-dependent transferases"/>
    <property type="match status" value="1"/>
</dbReference>
<protein>
    <recommendedName>
        <fullName evidence="9">Serine hydroxymethyltransferase</fullName>
        <shortName evidence="9">SHMT</shortName>
        <shortName evidence="9">Serine methylase</shortName>
        <ecNumber evidence="9">2.1.2.1</ecNumber>
    </recommendedName>
</protein>
<dbReference type="InterPro" id="IPR049943">
    <property type="entry name" value="Ser_HO-MeTrfase-like"/>
</dbReference>
<proteinExistence type="inferred from homology"/>
<dbReference type="UniPathway" id="UPA00288">
    <property type="reaction ID" value="UER01023"/>
</dbReference>
<evidence type="ECO:0000256" key="8">
    <source>
        <dbReference type="ARBA" id="ARBA00022898"/>
    </source>
</evidence>
<evidence type="ECO:0000313" key="13">
    <source>
        <dbReference type="Proteomes" id="UP000019262"/>
    </source>
</evidence>
<dbReference type="HOGENOM" id="CLU_022477_2_1_12"/>
<feature type="site" description="Plays an important role in substrate specificity" evidence="9">
    <location>
        <position position="221"/>
    </location>
</feature>
<dbReference type="PIRSF" id="PIRSF000412">
    <property type="entry name" value="SHMT"/>
    <property type="match status" value="1"/>
</dbReference>
<keyword evidence="12" id="KW-0489">Methyltransferase</keyword>
<evidence type="ECO:0000256" key="10">
    <source>
        <dbReference type="PIRSR" id="PIRSR000412-50"/>
    </source>
</evidence>
<dbReference type="GO" id="GO:0035999">
    <property type="term" value="P:tetrahydrofolate interconversion"/>
    <property type="evidence" value="ECO:0007669"/>
    <property type="project" value="UniProtKB-UniRule"/>
</dbReference>
<gene>
    <name evidence="9" type="primary">glyA</name>
    <name evidence="12" type="ORF">BAN_0055000</name>
</gene>
<evidence type="ECO:0000256" key="1">
    <source>
        <dbReference type="ARBA" id="ARBA00001933"/>
    </source>
</evidence>
<evidence type="ECO:0000256" key="7">
    <source>
        <dbReference type="ARBA" id="ARBA00022679"/>
    </source>
</evidence>
<feature type="domain" description="Serine hydroxymethyltransferase-like" evidence="11">
    <location>
        <begin position="3"/>
        <end position="389"/>
    </location>
</feature>
<reference evidence="12 13" key="1">
    <citation type="submission" date="2013-04" db="EMBL/GenBank/DDBJ databases">
        <title>Comparative Genomics of Relapsing Fever Spirochetes.</title>
        <authorList>
            <person name="Schwan T.G."/>
            <person name="Raffel S.J."/>
            <person name="Porcella S.F."/>
            <person name="Martens C.A."/>
            <person name="Bruno D.P."/>
            <person name="Rickefs S.M."/>
            <person name="Barbian K.B."/>
        </authorList>
    </citation>
    <scope>NUCLEOTIDE SEQUENCE [LARGE SCALE GENOMIC DNA]</scope>
    <source>
        <strain evidence="12 13">BA2</strain>
    </source>
</reference>
<comment type="pathway">
    <text evidence="9">Amino-acid biosynthesis; glycine biosynthesis; glycine from L-serine: step 1/1.</text>
</comment>
<dbReference type="EC" id="2.1.2.1" evidence="9"/>
<dbReference type="GO" id="GO:0004372">
    <property type="term" value="F:glycine hydroxymethyltransferase activity"/>
    <property type="evidence" value="ECO:0007669"/>
    <property type="project" value="UniProtKB-UniRule"/>
</dbReference>
<dbReference type="GO" id="GO:0008168">
    <property type="term" value="F:methyltransferase activity"/>
    <property type="evidence" value="ECO:0007669"/>
    <property type="project" value="UniProtKB-KW"/>
</dbReference>
<keyword evidence="9" id="KW-0028">Amino-acid biosynthesis</keyword>
<dbReference type="PROSITE" id="PS00096">
    <property type="entry name" value="SHMT"/>
    <property type="match status" value="1"/>
</dbReference>
<evidence type="ECO:0000313" key="12">
    <source>
        <dbReference type="EMBL" id="AHH08574.1"/>
    </source>
</evidence>
<dbReference type="GO" id="GO:0005829">
    <property type="term" value="C:cytosol"/>
    <property type="evidence" value="ECO:0007669"/>
    <property type="project" value="TreeGrafter"/>
</dbReference>
<evidence type="ECO:0000256" key="4">
    <source>
        <dbReference type="ARBA" id="ARBA00011738"/>
    </source>
</evidence>
<feature type="binding site" evidence="9">
    <location>
        <begin position="117"/>
        <end position="119"/>
    </location>
    <ligand>
        <name>(6S)-5,6,7,8-tetrahydrofolate</name>
        <dbReference type="ChEBI" id="CHEBI:57453"/>
    </ligand>
</feature>
<dbReference type="NCBIfam" id="NF000586">
    <property type="entry name" value="PRK00011.1"/>
    <property type="match status" value="1"/>
</dbReference>
<dbReference type="InterPro" id="IPR015424">
    <property type="entry name" value="PyrdxlP-dep_Trfase"/>
</dbReference>
<dbReference type="HAMAP" id="MF_00051">
    <property type="entry name" value="SHMT"/>
    <property type="match status" value="1"/>
</dbReference>
<evidence type="ECO:0000259" key="11">
    <source>
        <dbReference type="Pfam" id="PF00464"/>
    </source>
</evidence>
<dbReference type="GO" id="GO:0030170">
    <property type="term" value="F:pyridoxal phosphate binding"/>
    <property type="evidence" value="ECO:0007669"/>
    <property type="project" value="UniProtKB-UniRule"/>
</dbReference>
<dbReference type="Pfam" id="PF00464">
    <property type="entry name" value="SHMT"/>
    <property type="match status" value="1"/>
</dbReference>
<comment type="pathway">
    <text evidence="9">One-carbon metabolism; tetrahydrofolate interconversion.</text>
</comment>
<dbReference type="GO" id="GO:0019264">
    <property type="term" value="P:glycine biosynthetic process from serine"/>
    <property type="evidence" value="ECO:0007669"/>
    <property type="project" value="UniProtKB-UniRule"/>
</dbReference>
<comment type="subunit">
    <text evidence="4 9">Homodimer.</text>
</comment>
<dbReference type="InterPro" id="IPR039429">
    <property type="entry name" value="SHMT-like_dom"/>
</dbReference>
<dbReference type="InterPro" id="IPR015422">
    <property type="entry name" value="PyrdxlP-dep_Trfase_small"/>
</dbReference>
<dbReference type="EMBL" id="CP005829">
    <property type="protein sequence ID" value="AHH08574.1"/>
    <property type="molecule type" value="Genomic_DNA"/>
</dbReference>
<dbReference type="AlphaFoldDB" id="W5SN18"/>
<comment type="catalytic activity">
    <reaction evidence="9">
        <text>(6R)-5,10-methylene-5,6,7,8-tetrahydrofolate + glycine + H2O = (6S)-5,6,7,8-tetrahydrofolate + L-serine</text>
        <dbReference type="Rhea" id="RHEA:15481"/>
        <dbReference type="ChEBI" id="CHEBI:15377"/>
        <dbReference type="ChEBI" id="CHEBI:15636"/>
        <dbReference type="ChEBI" id="CHEBI:33384"/>
        <dbReference type="ChEBI" id="CHEBI:57305"/>
        <dbReference type="ChEBI" id="CHEBI:57453"/>
        <dbReference type="EC" id="2.1.2.1"/>
    </reaction>
</comment>
<dbReference type="PANTHER" id="PTHR11680">
    <property type="entry name" value="SERINE HYDROXYMETHYLTRANSFERASE"/>
    <property type="match status" value="1"/>
</dbReference>
<evidence type="ECO:0000256" key="6">
    <source>
        <dbReference type="ARBA" id="ARBA00022563"/>
    </source>
</evidence>
<dbReference type="GO" id="GO:0032259">
    <property type="term" value="P:methylation"/>
    <property type="evidence" value="ECO:0007669"/>
    <property type="project" value="UniProtKB-KW"/>
</dbReference>
<comment type="similarity">
    <text evidence="3 9">Belongs to the SHMT family.</text>
</comment>